<dbReference type="EMBL" id="SRMF01000004">
    <property type="protein sequence ID" value="TGG92979.1"/>
    <property type="molecule type" value="Genomic_DNA"/>
</dbReference>
<dbReference type="PANTHER" id="PTHR46796:SF7">
    <property type="entry name" value="ARAC FAMILY TRANSCRIPTIONAL REGULATOR"/>
    <property type="match status" value="1"/>
</dbReference>
<feature type="region of interest" description="Disordered" evidence="4">
    <location>
        <begin position="305"/>
        <end position="329"/>
    </location>
</feature>
<dbReference type="PANTHER" id="PTHR46796">
    <property type="entry name" value="HTH-TYPE TRANSCRIPTIONAL ACTIVATOR RHAS-RELATED"/>
    <property type="match status" value="1"/>
</dbReference>
<keyword evidence="3" id="KW-0804">Transcription</keyword>
<evidence type="ECO:0000256" key="2">
    <source>
        <dbReference type="ARBA" id="ARBA00023125"/>
    </source>
</evidence>
<dbReference type="GO" id="GO:0043565">
    <property type="term" value="F:sequence-specific DNA binding"/>
    <property type="evidence" value="ECO:0007669"/>
    <property type="project" value="InterPro"/>
</dbReference>
<dbReference type="InterPro" id="IPR050204">
    <property type="entry name" value="AraC_XylS_family_regulators"/>
</dbReference>
<evidence type="ECO:0000256" key="4">
    <source>
        <dbReference type="SAM" id="MobiDB-lite"/>
    </source>
</evidence>
<evidence type="ECO:0000256" key="3">
    <source>
        <dbReference type="ARBA" id="ARBA00023163"/>
    </source>
</evidence>
<evidence type="ECO:0000259" key="5">
    <source>
        <dbReference type="PROSITE" id="PS01124"/>
    </source>
</evidence>
<keyword evidence="1" id="KW-0805">Transcription regulation</keyword>
<dbReference type="InterPro" id="IPR009057">
    <property type="entry name" value="Homeodomain-like_sf"/>
</dbReference>
<accession>A0A4Z0WDX8</accession>
<dbReference type="GO" id="GO:0003700">
    <property type="term" value="F:DNA-binding transcription factor activity"/>
    <property type="evidence" value="ECO:0007669"/>
    <property type="project" value="InterPro"/>
</dbReference>
<dbReference type="PROSITE" id="PS01124">
    <property type="entry name" value="HTH_ARAC_FAMILY_2"/>
    <property type="match status" value="1"/>
</dbReference>
<feature type="domain" description="HTH araC/xylS-type" evidence="5">
    <location>
        <begin position="215"/>
        <end position="313"/>
    </location>
</feature>
<dbReference type="InterPro" id="IPR018060">
    <property type="entry name" value="HTH_AraC"/>
</dbReference>
<gene>
    <name evidence="6" type="ORF">E4656_12370</name>
</gene>
<evidence type="ECO:0000313" key="6">
    <source>
        <dbReference type="EMBL" id="TGG92979.1"/>
    </source>
</evidence>
<dbReference type="Pfam" id="PF12852">
    <property type="entry name" value="Cupin_6"/>
    <property type="match status" value="1"/>
</dbReference>
<protein>
    <submittedName>
        <fullName evidence="6">AraC family transcriptional regulator</fullName>
    </submittedName>
</protein>
<comment type="caution">
    <text evidence="6">The sequence shown here is derived from an EMBL/GenBank/DDBJ whole genome shotgun (WGS) entry which is preliminary data.</text>
</comment>
<sequence length="329" mass="36388">MHPDASSSADILGEALHLLRLQGTLYCQAELTQPWGVAVPAMEDLITLQIITAGQAWLEVEGSDPLLLRPGSLTLIPHGTPHRLSSDRSLQCQPLFNLPVEQISDCYERLYHGGGGPVTQVTYGVVRFDHVAGERLISQLPRLLHIDALDTDAASWLQSTLRLIASEAATLKPGGETIITRLADILVIQAIRAWLDSAPEARQGWLAALRDRKIGRALALMHRTPEQEWSIESLARAVGMSRSGFSARFTEMVGEPAMRYLAHWRLQLARQHLMETSAPLSAVIERFGYQSEAAFCRAFKRQFGQTPGQVSRGGTQVESVSEYRYQSAR</sequence>
<dbReference type="InterPro" id="IPR018062">
    <property type="entry name" value="HTH_AraC-typ_CS"/>
</dbReference>
<keyword evidence="7" id="KW-1185">Reference proteome</keyword>
<dbReference type="OrthoDB" id="9783876at2"/>
<name>A0A4Z0WDX8_9GAMM</name>
<dbReference type="Proteomes" id="UP000297475">
    <property type="component" value="Unassembled WGS sequence"/>
</dbReference>
<dbReference type="Pfam" id="PF12833">
    <property type="entry name" value="HTH_18"/>
    <property type="match status" value="1"/>
</dbReference>
<dbReference type="SUPFAM" id="SSF46689">
    <property type="entry name" value="Homeodomain-like"/>
    <property type="match status" value="2"/>
</dbReference>
<dbReference type="AlphaFoldDB" id="A0A4Z0WDX8"/>
<dbReference type="PROSITE" id="PS00041">
    <property type="entry name" value="HTH_ARAC_FAMILY_1"/>
    <property type="match status" value="1"/>
</dbReference>
<dbReference type="Gene3D" id="1.10.10.60">
    <property type="entry name" value="Homeodomain-like"/>
    <property type="match status" value="2"/>
</dbReference>
<evidence type="ECO:0000313" key="7">
    <source>
        <dbReference type="Proteomes" id="UP000297475"/>
    </source>
</evidence>
<dbReference type="InterPro" id="IPR032783">
    <property type="entry name" value="AraC_lig"/>
</dbReference>
<evidence type="ECO:0000256" key="1">
    <source>
        <dbReference type="ARBA" id="ARBA00023015"/>
    </source>
</evidence>
<keyword evidence="2" id="KW-0238">DNA-binding</keyword>
<reference evidence="6 7" key="1">
    <citation type="submission" date="2019-04" db="EMBL/GenBank/DDBJ databases">
        <title>Natronospirillum operosus gen. nov., sp. nov., a haloalkaliphilic satellite isolated from decaying biomass of laboratory culture of cyanobacterium Geitlerinema sp. and proposal of Natronospirillaceae fam. nov. and Saccharospirillaceae fam. nov.</title>
        <authorList>
            <person name="Kevbrin V."/>
            <person name="Boltyanskaya Y."/>
            <person name="Koziaeva V."/>
            <person name="Grouzdev D.S."/>
            <person name="Park M."/>
            <person name="Cho J."/>
        </authorList>
    </citation>
    <scope>NUCLEOTIDE SEQUENCE [LARGE SCALE GENOMIC DNA]</scope>
    <source>
        <strain evidence="6 7">G-116</strain>
    </source>
</reference>
<organism evidence="6 7">
    <name type="scientific">Natronospirillum operosum</name>
    <dbReference type="NCBI Taxonomy" id="2759953"/>
    <lineage>
        <taxon>Bacteria</taxon>
        <taxon>Pseudomonadati</taxon>
        <taxon>Pseudomonadota</taxon>
        <taxon>Gammaproteobacteria</taxon>
        <taxon>Oceanospirillales</taxon>
        <taxon>Natronospirillaceae</taxon>
        <taxon>Natronospirillum</taxon>
    </lineage>
</organism>
<proteinExistence type="predicted"/>
<dbReference type="SMART" id="SM00342">
    <property type="entry name" value="HTH_ARAC"/>
    <property type="match status" value="1"/>
</dbReference>
<feature type="compositionally biased region" description="Polar residues" evidence="4">
    <location>
        <begin position="305"/>
        <end position="319"/>
    </location>
</feature>